<proteinExistence type="predicted"/>
<sequence>METEPIDNDQMRSSSPMLLSPSSSSSQVISTQFKTTMDKKKKSSESSNADNSMALSLHVLDLDDGEEEPLPLEVYGPSEIEFSKRRSSRFTTNKCRSGSQEQSSEKEIAALSFSISITPEINLLRRSPRFPSAEIVEIDGKLGENEAQFFVGSNKRKGSALSGSQNGSNFKKVKFGLREKGSQKMWLRRSPRLQNDSDCAENGNSEGSLLALTGSEKGSSRKHNLIEKFLSKSSRLYPSSAKVELLALQERVSSASRKCNSREDCLRKSPRLNPACTGDKNGSSSSESLALPASPAKLEKRDSQKQVLSVKSLRSRTIQMHVGKKDQENMVKRDSKKIGCVDGSKKSLRSRKIEFELPNDSPKNALKESTSRGRNVIEKCSKSRKIDASQNCAMKKSTSEGREPKKMTLGKNTIKVKTFEGIDLNKESSPENMELNLLEERHEGKCESDVFSERCLRNRKVAFKTVAGENDDQKPHSVNGEIPKDGESATKSIKSNSKNIKHKYVSRFIGEPIPEDEAQKRWNWRYELKNSRSKSKKWVLNAGEEDETILNVQFHFAQAKVGSCVFSIGDCALIKGEGRKKHIGRILEFFKTMEGEDYFRVQWFYRAEETVIQEAAAFHDKGRVFYSNIENDNPLDCIISKVNIVKREPAVGLKPNTDEANFYYDMEYCVEYSTFRNLPTDKTSGSHFAPSDERIGTFDAPFAATSLELLTSCGSFNKNLALLDLYSGCGGMSTGLCFGAKLASTNLVTRWAVDLEKSACDSVKLNHPETQVRNESAEGFLELLKRWEELCKGYAFSDLETIIEDKLDNVKEDGSNESATSDSDQEFEVSYLMDICYGDPNESGKSGLQFKVRWKGYGPEEDTWEPIEGLSNCQEKIKDFIRNGLKCKILPLPVKPELMFQGDVDVICGGPPCQGISGYNRYRNVDAPLTDERNQQIVVFMDIVEFLKPKYVLMENVSDILRFDGASLGRYALSRLVHMRYQARLGTIAAGCYGLPQFRLRVFIWGAIFSEKLPPFPLPTHDVVVRHWPPPEFERNTVAYDEGQLRKIDDAVILRDAISDLPAVTNGETHDAMPYSMPPETEFQKYMRLTKEELMGLTSVHSTETKEQVLYDHRPYTLTEDNYLRVCHVPRRKGACFRDLPGVVVGEDNVVRRDTLPSAFLPSGEPFVIKHSDDYNPINYTYFSLCRLRIVSSGLKKESLEGEKYTQCLLFLIFVRPFARLWWDETVPTVLTFPHYRCQVTSSLVVQPHAIIV</sequence>
<evidence type="ECO:0000313" key="1">
    <source>
        <dbReference type="EMBL" id="KAI5656429.1"/>
    </source>
</evidence>
<organism evidence="1 2">
    <name type="scientific">Catharanthus roseus</name>
    <name type="common">Madagascar periwinkle</name>
    <name type="synonym">Vinca rosea</name>
    <dbReference type="NCBI Taxonomy" id="4058"/>
    <lineage>
        <taxon>Eukaryota</taxon>
        <taxon>Viridiplantae</taxon>
        <taxon>Streptophyta</taxon>
        <taxon>Embryophyta</taxon>
        <taxon>Tracheophyta</taxon>
        <taxon>Spermatophyta</taxon>
        <taxon>Magnoliopsida</taxon>
        <taxon>eudicotyledons</taxon>
        <taxon>Gunneridae</taxon>
        <taxon>Pentapetalae</taxon>
        <taxon>asterids</taxon>
        <taxon>lamiids</taxon>
        <taxon>Gentianales</taxon>
        <taxon>Apocynaceae</taxon>
        <taxon>Rauvolfioideae</taxon>
        <taxon>Vinceae</taxon>
        <taxon>Catharanthinae</taxon>
        <taxon>Catharanthus</taxon>
    </lineage>
</organism>
<protein>
    <submittedName>
        <fullName evidence="1">Uncharacterized protein</fullName>
    </submittedName>
</protein>
<evidence type="ECO:0000313" key="2">
    <source>
        <dbReference type="Proteomes" id="UP001060085"/>
    </source>
</evidence>
<keyword evidence="2" id="KW-1185">Reference proteome</keyword>
<reference evidence="2" key="1">
    <citation type="journal article" date="2023" name="Nat. Plants">
        <title>Single-cell RNA sequencing provides a high-resolution roadmap for understanding the multicellular compartmentation of specialized metabolism.</title>
        <authorList>
            <person name="Sun S."/>
            <person name="Shen X."/>
            <person name="Li Y."/>
            <person name="Li Y."/>
            <person name="Wang S."/>
            <person name="Li R."/>
            <person name="Zhang H."/>
            <person name="Shen G."/>
            <person name="Guo B."/>
            <person name="Wei J."/>
            <person name="Xu J."/>
            <person name="St-Pierre B."/>
            <person name="Chen S."/>
            <person name="Sun C."/>
        </authorList>
    </citation>
    <scope>NUCLEOTIDE SEQUENCE [LARGE SCALE GENOMIC DNA]</scope>
</reference>
<name>A0ACC0A8C0_CATRO</name>
<gene>
    <name evidence="1" type="ORF">M9H77_25222</name>
</gene>
<dbReference type="Proteomes" id="UP001060085">
    <property type="component" value="Linkage Group LG06"/>
</dbReference>
<comment type="caution">
    <text evidence="1">The sequence shown here is derived from an EMBL/GenBank/DDBJ whole genome shotgun (WGS) entry which is preliminary data.</text>
</comment>
<dbReference type="EMBL" id="CM044706">
    <property type="protein sequence ID" value="KAI5656429.1"/>
    <property type="molecule type" value="Genomic_DNA"/>
</dbReference>
<accession>A0ACC0A8C0</accession>